<dbReference type="EMBL" id="CP000698">
    <property type="protein sequence ID" value="ABQ27586.1"/>
    <property type="molecule type" value="Genomic_DNA"/>
</dbReference>
<dbReference type="CDD" id="cd05819">
    <property type="entry name" value="NHL"/>
    <property type="match status" value="1"/>
</dbReference>
<keyword evidence="1" id="KW-0677">Repeat</keyword>
<evidence type="ECO:0000256" key="2">
    <source>
        <dbReference type="PROSITE-ProRule" id="PRU00504"/>
    </source>
</evidence>
<dbReference type="PROSITE" id="PS51125">
    <property type="entry name" value="NHL"/>
    <property type="match status" value="2"/>
</dbReference>
<evidence type="ECO:0000313" key="4">
    <source>
        <dbReference type="EMBL" id="ABQ27586.1"/>
    </source>
</evidence>
<feature type="repeat" description="NHL" evidence="2">
    <location>
        <begin position="175"/>
        <end position="219"/>
    </location>
</feature>
<dbReference type="STRING" id="351605.Gura_3430"/>
<dbReference type="RefSeq" id="WP_011940247.1">
    <property type="nucleotide sequence ID" value="NC_009483.1"/>
</dbReference>
<feature type="signal peptide" evidence="3">
    <location>
        <begin position="1"/>
        <end position="32"/>
    </location>
</feature>
<dbReference type="OrthoDB" id="5504302at2"/>
<protein>
    <recommendedName>
        <fullName evidence="6">Bacterial Ig domain-containing protein</fullName>
    </recommendedName>
</protein>
<dbReference type="Gene3D" id="2.120.10.30">
    <property type="entry name" value="TolB, C-terminal domain"/>
    <property type="match status" value="3"/>
</dbReference>
<dbReference type="CDD" id="cd14256">
    <property type="entry name" value="Dockerin_I"/>
    <property type="match status" value="1"/>
</dbReference>
<evidence type="ECO:0000256" key="1">
    <source>
        <dbReference type="ARBA" id="ARBA00022737"/>
    </source>
</evidence>
<dbReference type="Proteomes" id="UP000006695">
    <property type="component" value="Chromosome"/>
</dbReference>
<dbReference type="GO" id="GO:0008270">
    <property type="term" value="F:zinc ion binding"/>
    <property type="evidence" value="ECO:0007669"/>
    <property type="project" value="UniProtKB-KW"/>
</dbReference>
<gene>
    <name evidence="4" type="ordered locus">Gura_3430</name>
</gene>
<dbReference type="SUPFAM" id="SSF63446">
    <property type="entry name" value="Type I dockerin domain"/>
    <property type="match status" value="1"/>
</dbReference>
<dbReference type="Pfam" id="PF09136">
    <property type="entry name" value="Glucodextran_B"/>
    <property type="match status" value="2"/>
</dbReference>
<keyword evidence="5" id="KW-1185">Reference proteome</keyword>
<dbReference type="InterPro" id="IPR050952">
    <property type="entry name" value="TRIM-NHL_E3_ligases"/>
</dbReference>
<proteinExistence type="predicted"/>
<keyword evidence="3" id="KW-0732">Signal</keyword>
<sequence>MDFLVSLVKKNLISVVLPSALFCIFQAGTTCASPLPQVTPLSLVTEGVSSPIRVAIDQQGNLYLADPRGGGLLKYSSSGKLLQVIKTAKSPQGVALTPDGNLVVTQGNYAAVVDKNGVEISRLGIGTGQFKMANGVTTDSAGFIYVVDSLDNCVQVFNTKGAPIVMASAALGKPANSFGSFGNLPGQFSVPAGITYEKSSNQLAVADTLNGRVQFFSLQGIYQKSLGSYGSGPLKFTSPQAVVFEYTKDPVPAVKRIYVVDVFQSNLQAIDPQGGGAFLNFVGSYGANNGQLMAPSDAVFDASNSRLIVANGYGNLTVYGIGDAAGTSPGATQLVLTLNPVPTSTNVPNLTIGGNVSAGATVTVAGDVAAIGGKATVTGTTWSYTVSGLVPGVNGITVTATDASGNVTKKTASVTFDVAAPKLVINPVTALTNINSQTISGTINNGATVSIGSNTGAVAGTVVYPTATSWKCDISGLVPGDNKITVTAAKTGGGSTSESVVIVLDDTPPTLAVSALADGITTSLQVQNIVGSVVDDHFDRVAVNSQPAMVVNGAFSMPVILNNGANSITVVAKDLAGNMTTDRRTIVFDATRPLFTVVSPVDGSVTSAGTLTVSGTAGVNNTVLVNGVTAQVSEGNWSALVNLAPGINTIEIKVTDLSGASSAMKRTITCKPAGPEVAVTVPGQDFATSQGNLNISGTASSGAALTASINGVERPVAPSNGAYGFTVDLPTEGVYTVAVKATDNAGNVATTFRNVIYDTTLPRLTMSPVSGPMPTHIGGTMEPDAVLSAKDKTGNVGTLSATSGTWSLDLTGASYDPSTLVITATDAAGNKSTKTLASAANVPDGDLDGNGKVDIVDALRALQISAGLLTQTDNDLLHGDVAPLIDGKPSPDGVIDVGDALVILRKAVGLVNW</sequence>
<accession>A5G718</accession>
<dbReference type="InterPro" id="IPR013783">
    <property type="entry name" value="Ig-like_fold"/>
</dbReference>
<feature type="repeat" description="NHL" evidence="2">
    <location>
        <begin position="120"/>
        <end position="160"/>
    </location>
</feature>
<dbReference type="AlphaFoldDB" id="A5G718"/>
<dbReference type="HOGENOM" id="CLU_322049_0_0_7"/>
<feature type="chain" id="PRO_5002683297" description="Bacterial Ig domain-containing protein" evidence="3">
    <location>
        <begin position="33"/>
        <end position="913"/>
    </location>
</feature>
<evidence type="ECO:0000313" key="5">
    <source>
        <dbReference type="Proteomes" id="UP000006695"/>
    </source>
</evidence>
<evidence type="ECO:0008006" key="6">
    <source>
        <dbReference type="Google" id="ProtNLM"/>
    </source>
</evidence>
<name>A5G718_GEOUR</name>
<dbReference type="InterPro" id="IPR011042">
    <property type="entry name" value="6-blade_b-propeller_TolB-like"/>
</dbReference>
<reference evidence="4 5" key="1">
    <citation type="submission" date="2007-05" db="EMBL/GenBank/DDBJ databases">
        <title>Complete sequence of Geobacter uraniireducens Rf4.</title>
        <authorList>
            <consortium name="US DOE Joint Genome Institute"/>
            <person name="Copeland A."/>
            <person name="Lucas S."/>
            <person name="Lapidus A."/>
            <person name="Barry K."/>
            <person name="Detter J.C."/>
            <person name="Glavina del Rio T."/>
            <person name="Hammon N."/>
            <person name="Israni S."/>
            <person name="Dalin E."/>
            <person name="Tice H."/>
            <person name="Pitluck S."/>
            <person name="Chertkov O."/>
            <person name="Brettin T."/>
            <person name="Bruce D."/>
            <person name="Han C."/>
            <person name="Schmutz J."/>
            <person name="Larimer F."/>
            <person name="Land M."/>
            <person name="Hauser L."/>
            <person name="Kyrpides N."/>
            <person name="Mikhailova N."/>
            <person name="Shelobolina E."/>
            <person name="Aklujkar M."/>
            <person name="Lovley D."/>
            <person name="Richardson P."/>
        </authorList>
    </citation>
    <scope>NUCLEOTIDE SEQUENCE [LARGE SCALE GENOMIC DNA]</scope>
    <source>
        <strain evidence="4 5">Rf4</strain>
    </source>
</reference>
<organism evidence="4 5">
    <name type="scientific">Geotalea uraniireducens (strain Rf4)</name>
    <name type="common">Geobacter uraniireducens</name>
    <dbReference type="NCBI Taxonomy" id="351605"/>
    <lineage>
        <taxon>Bacteria</taxon>
        <taxon>Pseudomonadati</taxon>
        <taxon>Thermodesulfobacteriota</taxon>
        <taxon>Desulfuromonadia</taxon>
        <taxon>Geobacterales</taxon>
        <taxon>Geobacteraceae</taxon>
        <taxon>Geotalea</taxon>
    </lineage>
</organism>
<dbReference type="PANTHER" id="PTHR24104:SF25">
    <property type="entry name" value="PROTEIN LIN-41"/>
    <property type="match status" value="1"/>
</dbReference>
<dbReference type="GO" id="GO:0000272">
    <property type="term" value="P:polysaccharide catabolic process"/>
    <property type="evidence" value="ECO:0007669"/>
    <property type="project" value="InterPro"/>
</dbReference>
<dbReference type="SUPFAM" id="SSF63829">
    <property type="entry name" value="Calcium-dependent phosphotriesterase"/>
    <property type="match status" value="1"/>
</dbReference>
<dbReference type="InterPro" id="IPR001258">
    <property type="entry name" value="NHL_repeat"/>
</dbReference>
<evidence type="ECO:0000256" key="3">
    <source>
        <dbReference type="SAM" id="SignalP"/>
    </source>
</evidence>
<dbReference type="Gene3D" id="2.60.40.10">
    <property type="entry name" value="Immunoglobulins"/>
    <property type="match status" value="5"/>
</dbReference>
<dbReference type="Gene3D" id="1.10.1330.10">
    <property type="entry name" value="Dockerin domain"/>
    <property type="match status" value="1"/>
</dbReference>
<dbReference type="PANTHER" id="PTHR24104">
    <property type="entry name" value="E3 UBIQUITIN-PROTEIN LIGASE NHLRC1-RELATED"/>
    <property type="match status" value="1"/>
</dbReference>
<dbReference type="InterPro" id="IPR036439">
    <property type="entry name" value="Dockerin_dom_sf"/>
</dbReference>
<dbReference type="KEGG" id="gur:Gura_3430"/>